<dbReference type="GO" id="GO:0016787">
    <property type="term" value="F:hydrolase activity"/>
    <property type="evidence" value="ECO:0007669"/>
    <property type="project" value="UniProtKB-KW"/>
</dbReference>
<evidence type="ECO:0000313" key="12">
    <source>
        <dbReference type="Proteomes" id="UP000316639"/>
    </source>
</evidence>
<dbReference type="PANTHER" id="PTHR34405">
    <property type="entry name" value="CRISPR-ASSOCIATED ENDORIBONUCLEASE CAS2"/>
    <property type="match status" value="1"/>
</dbReference>
<dbReference type="Pfam" id="PF09827">
    <property type="entry name" value="CRISPR_Cas2"/>
    <property type="match status" value="1"/>
</dbReference>
<evidence type="ECO:0000256" key="10">
    <source>
        <dbReference type="PIRNR" id="PIRNR032582"/>
    </source>
</evidence>
<comment type="function">
    <text evidence="9">CRISPR (clustered regularly interspaced short palindromic repeat), is an adaptive immune system that provides protection against mobile genetic elements (viruses, transposable elements and conjugative plasmids). CRISPR clusters contain sequences complementary to antecedent mobile elements and target invading nucleic acids. CRISPR clusters are transcribed and processed into CRISPR RNA (crRNA). Functions as a ssRNA-specific endoribonuclease. Involved in the integration of spacer DNA into the CRISPR cassette.</text>
</comment>
<comment type="caution">
    <text evidence="11">The sequence shown here is derived from an EMBL/GenBank/DDBJ whole genome shotgun (WGS) entry which is preliminary data.</text>
</comment>
<name>A0A563EW23_9PSEU</name>
<evidence type="ECO:0000256" key="6">
    <source>
        <dbReference type="ARBA" id="ARBA00022801"/>
    </source>
</evidence>
<keyword evidence="7 9" id="KW-0460">Magnesium</keyword>
<dbReference type="HAMAP" id="MF_01471">
    <property type="entry name" value="Cas2"/>
    <property type="match status" value="1"/>
</dbReference>
<dbReference type="PANTHER" id="PTHR34405:SF3">
    <property type="entry name" value="CRISPR-ASSOCIATED ENDORIBONUCLEASE CAS2 3"/>
    <property type="match status" value="1"/>
</dbReference>
<dbReference type="RefSeq" id="WP_146351359.1">
    <property type="nucleotide sequence ID" value="NZ_VOBR01000007.1"/>
</dbReference>
<comment type="subunit">
    <text evidence="9">Homodimer, forms a heterotetramer with a Cas1 homodimer.</text>
</comment>
<keyword evidence="4 9" id="KW-0479">Metal-binding</keyword>
<keyword evidence="12" id="KW-1185">Reference proteome</keyword>
<keyword evidence="6 9" id="KW-0378">Hydrolase</keyword>
<dbReference type="SUPFAM" id="SSF143430">
    <property type="entry name" value="TTP0101/SSO1404-like"/>
    <property type="match status" value="1"/>
</dbReference>
<dbReference type="InterPro" id="IPR021127">
    <property type="entry name" value="CRISPR_associated_Cas2"/>
</dbReference>
<dbReference type="OrthoDB" id="9798176at2"/>
<evidence type="ECO:0000313" key="11">
    <source>
        <dbReference type="EMBL" id="TWP51728.1"/>
    </source>
</evidence>
<evidence type="ECO:0000256" key="1">
    <source>
        <dbReference type="ARBA" id="ARBA00001946"/>
    </source>
</evidence>
<organism evidence="11 12">
    <name type="scientific">Lentzea tibetensis</name>
    <dbReference type="NCBI Taxonomy" id="2591470"/>
    <lineage>
        <taxon>Bacteria</taxon>
        <taxon>Bacillati</taxon>
        <taxon>Actinomycetota</taxon>
        <taxon>Actinomycetes</taxon>
        <taxon>Pseudonocardiales</taxon>
        <taxon>Pseudonocardiaceae</taxon>
        <taxon>Lentzea</taxon>
    </lineage>
</organism>
<dbReference type="CDD" id="cd09725">
    <property type="entry name" value="Cas2_I_II_III"/>
    <property type="match status" value="1"/>
</dbReference>
<protein>
    <recommendedName>
        <fullName evidence="9">CRISPR-associated endoribonuclease Cas2</fullName>
        <ecNumber evidence="9">3.1.-.-</ecNumber>
    </recommendedName>
</protein>
<dbReference type="AlphaFoldDB" id="A0A563EW23"/>
<dbReference type="GO" id="GO:0043571">
    <property type="term" value="P:maintenance of CRISPR repeat elements"/>
    <property type="evidence" value="ECO:0007669"/>
    <property type="project" value="UniProtKB-UniRule"/>
</dbReference>
<sequence>MELLITYDVDTTTPAGQRRLRRVAKACEGMGHRVQKSVFEVVCEPAQRVQLEADLARIIDTNLDSIRVYQLDRGTFGAAQHLGAAVRPPHHGPLIV</sequence>
<dbReference type="EMBL" id="VOBR01000007">
    <property type="protein sequence ID" value="TWP51728.1"/>
    <property type="molecule type" value="Genomic_DNA"/>
</dbReference>
<keyword evidence="3 9" id="KW-0540">Nuclease</keyword>
<evidence type="ECO:0000256" key="4">
    <source>
        <dbReference type="ARBA" id="ARBA00022723"/>
    </source>
</evidence>
<dbReference type="Gene3D" id="3.30.70.240">
    <property type="match status" value="1"/>
</dbReference>
<comment type="cofactor">
    <cofactor evidence="1 9">
        <name>Mg(2+)</name>
        <dbReference type="ChEBI" id="CHEBI:18420"/>
    </cofactor>
</comment>
<reference evidence="11 12" key="1">
    <citation type="submission" date="2019-07" db="EMBL/GenBank/DDBJ databases">
        <title>Lentzea xizangensis sp. nov., isolated from Qinghai-Tibetan Plateau Soils.</title>
        <authorList>
            <person name="Huang J."/>
        </authorList>
    </citation>
    <scope>NUCLEOTIDE SEQUENCE [LARGE SCALE GENOMIC DNA]</scope>
    <source>
        <strain evidence="11 12">FXJ1.1311</strain>
    </source>
</reference>
<dbReference type="PIRSF" id="PIRSF032582">
    <property type="entry name" value="Cas2"/>
    <property type="match status" value="1"/>
</dbReference>
<evidence type="ECO:0000256" key="9">
    <source>
        <dbReference type="HAMAP-Rule" id="MF_01471"/>
    </source>
</evidence>
<accession>A0A563EW23</accession>
<gene>
    <name evidence="9 11" type="primary">cas2</name>
    <name evidence="11" type="ORF">FKR81_12735</name>
</gene>
<feature type="binding site" evidence="9">
    <location>
        <position position="8"/>
    </location>
    <ligand>
        <name>Mg(2+)</name>
        <dbReference type="ChEBI" id="CHEBI:18420"/>
        <note>catalytic</note>
    </ligand>
</feature>
<evidence type="ECO:0000256" key="3">
    <source>
        <dbReference type="ARBA" id="ARBA00022722"/>
    </source>
</evidence>
<dbReference type="NCBIfam" id="TIGR01573">
    <property type="entry name" value="cas2"/>
    <property type="match status" value="1"/>
</dbReference>
<evidence type="ECO:0000256" key="5">
    <source>
        <dbReference type="ARBA" id="ARBA00022759"/>
    </source>
</evidence>
<keyword evidence="5 9" id="KW-0255">Endonuclease</keyword>
<keyword evidence="8 9" id="KW-0051">Antiviral defense</keyword>
<dbReference type="EC" id="3.1.-.-" evidence="9"/>
<evidence type="ECO:0000256" key="2">
    <source>
        <dbReference type="ARBA" id="ARBA00009959"/>
    </source>
</evidence>
<evidence type="ECO:0000256" key="8">
    <source>
        <dbReference type="ARBA" id="ARBA00023118"/>
    </source>
</evidence>
<dbReference type="Proteomes" id="UP000316639">
    <property type="component" value="Unassembled WGS sequence"/>
</dbReference>
<dbReference type="GO" id="GO:0004521">
    <property type="term" value="F:RNA endonuclease activity"/>
    <property type="evidence" value="ECO:0007669"/>
    <property type="project" value="UniProtKB-UniRule"/>
</dbReference>
<proteinExistence type="inferred from homology"/>
<dbReference type="GO" id="GO:0046872">
    <property type="term" value="F:metal ion binding"/>
    <property type="evidence" value="ECO:0007669"/>
    <property type="project" value="UniProtKB-UniRule"/>
</dbReference>
<dbReference type="GO" id="GO:0051607">
    <property type="term" value="P:defense response to virus"/>
    <property type="evidence" value="ECO:0007669"/>
    <property type="project" value="UniProtKB-UniRule"/>
</dbReference>
<evidence type="ECO:0000256" key="7">
    <source>
        <dbReference type="ARBA" id="ARBA00022842"/>
    </source>
</evidence>
<comment type="similarity">
    <text evidence="2 9 10">Belongs to the CRISPR-associated endoribonuclease Cas2 protein family.</text>
</comment>
<dbReference type="InterPro" id="IPR019199">
    <property type="entry name" value="Virulence_VapD/CRISPR_Cas2"/>
</dbReference>